<dbReference type="Gene3D" id="3.40.50.1820">
    <property type="entry name" value="alpha/beta hydrolase"/>
    <property type="match status" value="1"/>
</dbReference>
<gene>
    <name evidence="2" type="ORF">QQF32_12240</name>
</gene>
<dbReference type="RefSeq" id="WP_285148892.1">
    <property type="nucleotide sequence ID" value="NZ_JASSOM010000055.1"/>
</dbReference>
<dbReference type="AlphaFoldDB" id="A0AAP4D2P4"/>
<dbReference type="InterPro" id="IPR050266">
    <property type="entry name" value="AB_hydrolase_sf"/>
</dbReference>
<evidence type="ECO:0000259" key="1">
    <source>
        <dbReference type="Pfam" id="PF00561"/>
    </source>
</evidence>
<dbReference type="PANTHER" id="PTHR43798:SF33">
    <property type="entry name" value="HYDROLASE, PUTATIVE (AFU_ORTHOLOGUE AFUA_2G14860)-RELATED"/>
    <property type="match status" value="1"/>
</dbReference>
<accession>A0AAP4D2P4</accession>
<organism evidence="2 3">
    <name type="scientific">Lelliottia wanjuensis</name>
    <dbReference type="NCBI Taxonomy" id="3050585"/>
    <lineage>
        <taxon>Bacteria</taxon>
        <taxon>Pseudomonadati</taxon>
        <taxon>Pseudomonadota</taxon>
        <taxon>Gammaproteobacteria</taxon>
        <taxon>Enterobacterales</taxon>
        <taxon>Enterobacteriaceae</taxon>
        <taxon>Lelliottia</taxon>
    </lineage>
</organism>
<keyword evidence="3" id="KW-1185">Reference proteome</keyword>
<dbReference type="Pfam" id="PF00561">
    <property type="entry name" value="Abhydrolase_1"/>
    <property type="match status" value="1"/>
</dbReference>
<proteinExistence type="predicted"/>
<dbReference type="GO" id="GO:0016020">
    <property type="term" value="C:membrane"/>
    <property type="evidence" value="ECO:0007669"/>
    <property type="project" value="TreeGrafter"/>
</dbReference>
<keyword evidence="2" id="KW-0378">Hydrolase</keyword>
<evidence type="ECO:0000313" key="2">
    <source>
        <dbReference type="EMBL" id="MDK9363969.1"/>
    </source>
</evidence>
<dbReference type="GO" id="GO:0016787">
    <property type="term" value="F:hydrolase activity"/>
    <property type="evidence" value="ECO:0007669"/>
    <property type="project" value="UniProtKB-KW"/>
</dbReference>
<reference evidence="2 3" key="1">
    <citation type="submission" date="2023-06" db="EMBL/GenBank/DDBJ databases">
        <title>Identification and characterization of antibiotic-resistant Gram-negative bacteria.</title>
        <authorList>
            <person name="Cho G.-S."/>
            <person name="Lee J."/>
            <person name="Tai E."/>
            <person name="Jeong S."/>
            <person name="Kim I."/>
            <person name="Kim B.-E."/>
            <person name="Jeong M.-I."/>
            <person name="Oh K.-K."/>
            <person name="Franz C.M.A.P."/>
        </authorList>
    </citation>
    <scope>NUCLEOTIDE SEQUENCE [LARGE SCALE GENOMIC DNA]</scope>
    <source>
        <strain evidence="2 3">V106_12</strain>
    </source>
</reference>
<feature type="domain" description="AB hydrolase-1" evidence="1">
    <location>
        <begin position="24"/>
        <end position="128"/>
    </location>
</feature>
<evidence type="ECO:0000313" key="3">
    <source>
        <dbReference type="Proteomes" id="UP001223214"/>
    </source>
</evidence>
<dbReference type="PRINTS" id="PR00111">
    <property type="entry name" value="ABHYDROLASE"/>
</dbReference>
<dbReference type="Proteomes" id="UP001223214">
    <property type="component" value="Unassembled WGS sequence"/>
</dbReference>
<dbReference type="InterPro" id="IPR000073">
    <property type="entry name" value="AB_hydrolase_1"/>
</dbReference>
<dbReference type="EMBL" id="JASSOM010000055">
    <property type="protein sequence ID" value="MDK9363969.1"/>
    <property type="molecule type" value="Genomic_DNA"/>
</dbReference>
<protein>
    <submittedName>
        <fullName evidence="2">Alpha/beta hydrolase</fullName>
    </submittedName>
</protein>
<sequence length="252" mass="26975">MNSFYSQQAGCTVRWQDLPGHGDPVVFIHGLGCASSYEYPRVVCDPQFGARRAILIDLPGSGYSDKPEHFSYRTCDQAQVVVELLTHLNLDAFWLYGHSMGGSIAIETATLIQHRLRGLIASEPNFHAGGGMFSRGIAAQDETTFIESGYAAMLAAETSPWAGCLGSNAPYAVWRGASSLVAGVQPDWAAQFLALKCPVTLLFGELSLPDVEAAEMQRHGVKTIVIPRAGHSMSWENPSALAGAISGCLSEG</sequence>
<dbReference type="SUPFAM" id="SSF53474">
    <property type="entry name" value="alpha/beta-Hydrolases"/>
    <property type="match status" value="1"/>
</dbReference>
<dbReference type="InterPro" id="IPR029058">
    <property type="entry name" value="AB_hydrolase_fold"/>
</dbReference>
<dbReference type="PANTHER" id="PTHR43798">
    <property type="entry name" value="MONOACYLGLYCEROL LIPASE"/>
    <property type="match status" value="1"/>
</dbReference>
<name>A0AAP4D2P4_9ENTR</name>
<comment type="caution">
    <text evidence="2">The sequence shown here is derived from an EMBL/GenBank/DDBJ whole genome shotgun (WGS) entry which is preliminary data.</text>
</comment>